<dbReference type="Proteomes" id="UP000474042">
    <property type="component" value="Unassembled WGS sequence"/>
</dbReference>
<evidence type="ECO:0000313" key="1">
    <source>
        <dbReference type="EMBL" id="NAS18609.1"/>
    </source>
</evidence>
<dbReference type="EMBL" id="WOFV02000038">
    <property type="protein sequence ID" value="NAS18609.1"/>
    <property type="molecule type" value="Genomic_DNA"/>
</dbReference>
<dbReference type="AlphaFoldDB" id="A0A6L9EQ70"/>
<sequence>MLTTTKKINLSGTSNINGSQAVFLSAQLSTDGSSNGSVSINITNDEIYKSNKTECRKDISDFQNQVYSLQDELEAEQNKETSVTE</sequence>
<protein>
    <submittedName>
        <fullName evidence="1">Uncharacterized protein</fullName>
    </submittedName>
</protein>
<evidence type="ECO:0000313" key="2">
    <source>
        <dbReference type="Proteomes" id="UP000474042"/>
    </source>
</evidence>
<name>A0A6L9EQ70_CLOBU</name>
<reference evidence="1 2" key="1">
    <citation type="submission" date="2020-01" db="EMBL/GenBank/DDBJ databases">
        <title>Genome sequence of a 1,3-propanediol producer, Clostridium butyricum S3.</title>
        <authorList>
            <person name="Zhou J."/>
        </authorList>
    </citation>
    <scope>NUCLEOTIDE SEQUENCE [LARGE SCALE GENOMIC DNA]</scope>
    <source>
        <strain evidence="1 2">S3</strain>
    </source>
</reference>
<comment type="caution">
    <text evidence="1">The sequence shown here is derived from an EMBL/GenBank/DDBJ whole genome shotgun (WGS) entry which is preliminary data.</text>
</comment>
<gene>
    <name evidence="1" type="ORF">GND98_012205</name>
</gene>
<accession>A0A6L9EQ70</accession>
<proteinExistence type="predicted"/>
<dbReference type="RefSeq" id="WP_058371858.1">
    <property type="nucleotide sequence ID" value="NZ_CP013352.1"/>
</dbReference>
<organism evidence="1 2">
    <name type="scientific">Clostridium butyricum</name>
    <dbReference type="NCBI Taxonomy" id="1492"/>
    <lineage>
        <taxon>Bacteria</taxon>
        <taxon>Bacillati</taxon>
        <taxon>Bacillota</taxon>
        <taxon>Clostridia</taxon>
        <taxon>Eubacteriales</taxon>
        <taxon>Clostridiaceae</taxon>
        <taxon>Clostridium</taxon>
    </lineage>
</organism>